<sequence>MESMLFASIKPMLATVGDEPFDDEDFLFEPKWDGARMLLHKQGERIEAYTRSGRRVTDKFPELKEAALAIIAEQAVLDCEGVCMNGGRAVFDDFAYRLRLGDSRRIAAAARSHPASWIAFDVLATTREHLREPLHDRKRIVNECIEPSERLSPCAFLMGRGKALYDWTKEHRLEGIVAKRRYSGYQAGVVSADWIKVKHPVEIDAIILGYRMLPVFAFVIGLHFRTVRFKPVGLVEAGISAEQRAAFLGIVAGGLHAKQEGTTQWLKPALCCRIEYRDRSDWHELSGTTFKGFLPDKRVDDCMWTY</sequence>
<evidence type="ECO:0000256" key="1">
    <source>
        <dbReference type="ARBA" id="ARBA00007572"/>
    </source>
</evidence>
<protein>
    <submittedName>
        <fullName evidence="5">DNA ligase</fullName>
    </submittedName>
</protein>
<dbReference type="PANTHER" id="PTHR45674:SF4">
    <property type="entry name" value="DNA LIGASE 1"/>
    <property type="match status" value="1"/>
</dbReference>
<reference evidence="5 6" key="1">
    <citation type="submission" date="2024-09" db="EMBL/GenBank/DDBJ databases">
        <authorList>
            <person name="Sun Q."/>
            <person name="Mori K."/>
        </authorList>
    </citation>
    <scope>NUCLEOTIDE SEQUENCE [LARGE SCALE GENOMIC DNA]</scope>
    <source>
        <strain evidence="5 6">TISTR 2452</strain>
    </source>
</reference>
<evidence type="ECO:0000313" key="6">
    <source>
        <dbReference type="Proteomes" id="UP001589747"/>
    </source>
</evidence>
<accession>A0ABV5KN20</accession>
<dbReference type="Gene3D" id="2.40.50.140">
    <property type="entry name" value="Nucleic acid-binding proteins"/>
    <property type="match status" value="1"/>
</dbReference>
<comment type="similarity">
    <text evidence="1">Belongs to the ATP-dependent DNA ligase family.</text>
</comment>
<evidence type="ECO:0000256" key="3">
    <source>
        <dbReference type="ARBA" id="ARBA00034003"/>
    </source>
</evidence>
<name>A0ABV5KN20_9BACL</name>
<comment type="caution">
    <text evidence="5">The sequence shown here is derived from an EMBL/GenBank/DDBJ whole genome shotgun (WGS) entry which is preliminary data.</text>
</comment>
<keyword evidence="6" id="KW-1185">Reference proteome</keyword>
<dbReference type="EMBL" id="JBHMDO010000012">
    <property type="protein sequence ID" value="MFB9325638.1"/>
    <property type="molecule type" value="Genomic_DNA"/>
</dbReference>
<dbReference type="RefSeq" id="WP_377491858.1">
    <property type="nucleotide sequence ID" value="NZ_JBHMDO010000012.1"/>
</dbReference>
<dbReference type="PROSITE" id="PS00697">
    <property type="entry name" value="DNA_LIGASE_A1"/>
    <property type="match status" value="1"/>
</dbReference>
<keyword evidence="2 5" id="KW-0436">Ligase</keyword>
<dbReference type="CDD" id="cd07906">
    <property type="entry name" value="Adenylation_DNA_ligase_LigD_LigC"/>
    <property type="match status" value="1"/>
</dbReference>
<organism evidence="5 6">
    <name type="scientific">Paenibacillus aurantiacus</name>
    <dbReference type="NCBI Taxonomy" id="1936118"/>
    <lineage>
        <taxon>Bacteria</taxon>
        <taxon>Bacillati</taxon>
        <taxon>Bacillota</taxon>
        <taxon>Bacilli</taxon>
        <taxon>Bacillales</taxon>
        <taxon>Paenibacillaceae</taxon>
        <taxon>Paenibacillus</taxon>
    </lineage>
</organism>
<feature type="domain" description="ATP-dependent DNA ligase family profile" evidence="4">
    <location>
        <begin position="11"/>
        <end position="198"/>
    </location>
</feature>
<dbReference type="Proteomes" id="UP001589747">
    <property type="component" value="Unassembled WGS sequence"/>
</dbReference>
<dbReference type="InterPro" id="IPR012340">
    <property type="entry name" value="NA-bd_OB-fold"/>
</dbReference>
<dbReference type="PANTHER" id="PTHR45674">
    <property type="entry name" value="DNA LIGASE 1/3 FAMILY MEMBER"/>
    <property type="match status" value="1"/>
</dbReference>
<dbReference type="InterPro" id="IPR012310">
    <property type="entry name" value="DNA_ligase_ATP-dep_cent"/>
</dbReference>
<dbReference type="InterPro" id="IPR016059">
    <property type="entry name" value="DNA_ligase_ATP-dep_CS"/>
</dbReference>
<dbReference type="Gene3D" id="3.30.470.30">
    <property type="entry name" value="DNA ligase/mRNA capping enzyme"/>
    <property type="match status" value="1"/>
</dbReference>
<evidence type="ECO:0000259" key="4">
    <source>
        <dbReference type="Pfam" id="PF01068"/>
    </source>
</evidence>
<evidence type="ECO:0000313" key="5">
    <source>
        <dbReference type="EMBL" id="MFB9325638.1"/>
    </source>
</evidence>
<proteinExistence type="inferred from homology"/>
<gene>
    <name evidence="5" type="ORF">ACFFSY_06840</name>
</gene>
<evidence type="ECO:0000256" key="2">
    <source>
        <dbReference type="ARBA" id="ARBA00022598"/>
    </source>
</evidence>
<dbReference type="SUPFAM" id="SSF56091">
    <property type="entry name" value="DNA ligase/mRNA capping enzyme, catalytic domain"/>
    <property type="match status" value="1"/>
</dbReference>
<dbReference type="GO" id="GO:0016874">
    <property type="term" value="F:ligase activity"/>
    <property type="evidence" value="ECO:0007669"/>
    <property type="project" value="UniProtKB-KW"/>
</dbReference>
<dbReference type="Pfam" id="PF01068">
    <property type="entry name" value="DNA_ligase_A_M"/>
    <property type="match status" value="1"/>
</dbReference>
<comment type="catalytic activity">
    <reaction evidence="3">
        <text>ATP + (deoxyribonucleotide)n-3'-hydroxyl + 5'-phospho-(deoxyribonucleotide)m = (deoxyribonucleotide)n+m + AMP + diphosphate.</text>
        <dbReference type="EC" id="6.5.1.1"/>
    </reaction>
</comment>
<dbReference type="Gene3D" id="3.30.1490.70">
    <property type="match status" value="1"/>
</dbReference>
<dbReference type="InterPro" id="IPR050191">
    <property type="entry name" value="ATP-dep_DNA_ligase"/>
</dbReference>